<feature type="domain" description="ABC transmembrane type-1" evidence="9">
    <location>
        <begin position="94"/>
        <end position="306"/>
    </location>
</feature>
<dbReference type="InterPro" id="IPR000515">
    <property type="entry name" value="MetI-like"/>
</dbReference>
<feature type="transmembrane region" description="Helical" evidence="7">
    <location>
        <begin position="287"/>
        <end position="310"/>
    </location>
</feature>
<protein>
    <submittedName>
        <fullName evidence="10">Sugar ABC transporter permease</fullName>
    </submittedName>
</protein>
<sequence>MTYTDTPDPRRAAGRPAPSRPGRARTGGLRRRESTAAAAFLSIPVLVFLAFVVLPIGLMAYYSFTDYDVLTPPSWIGFGNYTKLLHDPFFRIALKNTVIYTLMYVPLGIAVSLGTALLLNRRVRAAKYFRVLFYVPVVSSTVATASIWYWMLNPQRGLINIMLGWFGINGPAWLYDSNWAMPAIVLMSVWAGFGTNMVIYLAGLQNIPPELTEAARTEGANGWQVFRHVTLPCLAKTTLLVTTLQIIGAFQVFDQAYVLTQGGPGNSTVTLVYYIYDRGFGALQMGYASAISVVLFLVILVVALVNAGLVKRTGDR</sequence>
<feature type="transmembrane region" description="Helical" evidence="7">
    <location>
        <begin position="182"/>
        <end position="202"/>
    </location>
</feature>
<keyword evidence="4 7" id="KW-0812">Transmembrane</keyword>
<evidence type="ECO:0000256" key="7">
    <source>
        <dbReference type="RuleBase" id="RU363032"/>
    </source>
</evidence>
<keyword evidence="11" id="KW-1185">Reference proteome</keyword>
<dbReference type="CDD" id="cd06261">
    <property type="entry name" value="TM_PBP2"/>
    <property type="match status" value="1"/>
</dbReference>
<dbReference type="Pfam" id="PF00528">
    <property type="entry name" value="BPD_transp_1"/>
    <property type="match status" value="1"/>
</dbReference>
<evidence type="ECO:0000256" key="4">
    <source>
        <dbReference type="ARBA" id="ARBA00022692"/>
    </source>
</evidence>
<reference evidence="10" key="1">
    <citation type="submission" date="2021-04" db="EMBL/GenBank/DDBJ databases">
        <title>Genome based classification of Actinospica acidithermotolerans sp. nov., an actinobacterium isolated from an Indonesian hot spring.</title>
        <authorList>
            <person name="Kusuma A.B."/>
            <person name="Putra K.E."/>
            <person name="Nafisah S."/>
            <person name="Loh J."/>
            <person name="Nouioui I."/>
            <person name="Goodfellow M."/>
        </authorList>
    </citation>
    <scope>NUCLEOTIDE SEQUENCE</scope>
    <source>
        <strain evidence="10">CSCA 57</strain>
    </source>
</reference>
<keyword evidence="3" id="KW-1003">Cell membrane</keyword>
<gene>
    <name evidence="10" type="ORF">KDL01_07495</name>
</gene>
<dbReference type="InterPro" id="IPR035906">
    <property type="entry name" value="MetI-like_sf"/>
</dbReference>
<dbReference type="GO" id="GO:0055085">
    <property type="term" value="P:transmembrane transport"/>
    <property type="evidence" value="ECO:0007669"/>
    <property type="project" value="InterPro"/>
</dbReference>
<dbReference type="GO" id="GO:0005886">
    <property type="term" value="C:plasma membrane"/>
    <property type="evidence" value="ECO:0007669"/>
    <property type="project" value="UniProtKB-SubCell"/>
</dbReference>
<feature type="region of interest" description="Disordered" evidence="8">
    <location>
        <begin position="1"/>
        <end position="29"/>
    </location>
</feature>
<keyword evidence="5 7" id="KW-1133">Transmembrane helix</keyword>
<evidence type="ECO:0000256" key="8">
    <source>
        <dbReference type="SAM" id="MobiDB-lite"/>
    </source>
</evidence>
<dbReference type="AlphaFoldDB" id="A0A941EK81"/>
<evidence type="ECO:0000313" key="11">
    <source>
        <dbReference type="Proteomes" id="UP000675781"/>
    </source>
</evidence>
<keyword evidence="6 7" id="KW-0472">Membrane</keyword>
<comment type="similarity">
    <text evidence="7">Belongs to the binding-protein-dependent transport system permease family.</text>
</comment>
<name>A0A941EK81_9ACTN</name>
<proteinExistence type="inferred from homology"/>
<keyword evidence="2 7" id="KW-0813">Transport</keyword>
<evidence type="ECO:0000256" key="3">
    <source>
        <dbReference type="ARBA" id="ARBA00022475"/>
    </source>
</evidence>
<dbReference type="EMBL" id="JAGSOG010000022">
    <property type="protein sequence ID" value="MBR7833102.1"/>
    <property type="molecule type" value="Genomic_DNA"/>
</dbReference>
<evidence type="ECO:0000256" key="2">
    <source>
        <dbReference type="ARBA" id="ARBA00022448"/>
    </source>
</evidence>
<comment type="subcellular location">
    <subcellularLocation>
        <location evidence="1 7">Cell membrane</location>
        <topology evidence="1 7">Multi-pass membrane protein</topology>
    </subcellularLocation>
</comment>
<dbReference type="PANTHER" id="PTHR30193">
    <property type="entry name" value="ABC TRANSPORTER PERMEASE PROTEIN"/>
    <property type="match status" value="1"/>
</dbReference>
<feature type="transmembrane region" description="Helical" evidence="7">
    <location>
        <begin position="98"/>
        <end position="119"/>
    </location>
</feature>
<dbReference type="PROSITE" id="PS50928">
    <property type="entry name" value="ABC_TM1"/>
    <property type="match status" value="1"/>
</dbReference>
<organism evidence="10 11">
    <name type="scientific">Actinospica durhamensis</name>
    <dbReference type="NCBI Taxonomy" id="1508375"/>
    <lineage>
        <taxon>Bacteria</taxon>
        <taxon>Bacillati</taxon>
        <taxon>Actinomycetota</taxon>
        <taxon>Actinomycetes</taxon>
        <taxon>Catenulisporales</taxon>
        <taxon>Actinospicaceae</taxon>
        <taxon>Actinospica</taxon>
    </lineage>
</organism>
<feature type="transmembrane region" description="Helical" evidence="7">
    <location>
        <begin position="38"/>
        <end position="64"/>
    </location>
</feature>
<feature type="transmembrane region" description="Helical" evidence="7">
    <location>
        <begin position="131"/>
        <end position="151"/>
    </location>
</feature>
<dbReference type="Gene3D" id="1.10.3720.10">
    <property type="entry name" value="MetI-like"/>
    <property type="match status" value="1"/>
</dbReference>
<dbReference type="PANTHER" id="PTHR30193:SF37">
    <property type="entry name" value="INNER MEMBRANE ABC TRANSPORTER PERMEASE PROTEIN YCJO"/>
    <property type="match status" value="1"/>
</dbReference>
<feature type="compositionally biased region" description="Low complexity" evidence="8">
    <location>
        <begin position="14"/>
        <end position="27"/>
    </location>
</feature>
<evidence type="ECO:0000313" key="10">
    <source>
        <dbReference type="EMBL" id="MBR7833102.1"/>
    </source>
</evidence>
<dbReference type="InterPro" id="IPR051393">
    <property type="entry name" value="ABC_transporter_permease"/>
</dbReference>
<evidence type="ECO:0000259" key="9">
    <source>
        <dbReference type="PROSITE" id="PS50928"/>
    </source>
</evidence>
<evidence type="ECO:0000256" key="6">
    <source>
        <dbReference type="ARBA" id="ARBA00023136"/>
    </source>
</evidence>
<comment type="caution">
    <text evidence="10">The sequence shown here is derived from an EMBL/GenBank/DDBJ whole genome shotgun (WGS) entry which is preliminary data.</text>
</comment>
<accession>A0A941EK81</accession>
<dbReference type="SUPFAM" id="SSF161098">
    <property type="entry name" value="MetI-like"/>
    <property type="match status" value="1"/>
</dbReference>
<evidence type="ECO:0000256" key="5">
    <source>
        <dbReference type="ARBA" id="ARBA00022989"/>
    </source>
</evidence>
<dbReference type="Proteomes" id="UP000675781">
    <property type="component" value="Unassembled WGS sequence"/>
</dbReference>
<evidence type="ECO:0000256" key="1">
    <source>
        <dbReference type="ARBA" id="ARBA00004651"/>
    </source>
</evidence>